<proteinExistence type="predicted"/>
<dbReference type="AlphaFoldDB" id="A0A397J281"/>
<dbReference type="EMBL" id="PQFF01000123">
    <property type="protein sequence ID" value="RHZ80798.1"/>
    <property type="molecule type" value="Genomic_DNA"/>
</dbReference>
<protein>
    <submittedName>
        <fullName evidence="1">Uncharacterized protein</fullName>
    </submittedName>
</protein>
<sequence>MPGTGSKDSSLAFESALTLLNEYAKIEVEAKVSNRDFQEDIKQKVVYFREKSKVFNTENPTKNWIKKFNDFQKDYEYLSNSIKQTIDAIDRYLREVTGSLALNSAASKNEPENLFAHTITIPADSGTYSDIKLYLSKRFICEETIIGRRTQIDISFDALSNHLGRKTAAQSIMQLTEEYPLQEISSNSLNNNSSQTPILNNCTFSNVTFNIQKQ</sequence>
<organism evidence="1 2">
    <name type="scientific">Diversispora epigaea</name>
    <dbReference type="NCBI Taxonomy" id="1348612"/>
    <lineage>
        <taxon>Eukaryota</taxon>
        <taxon>Fungi</taxon>
        <taxon>Fungi incertae sedis</taxon>
        <taxon>Mucoromycota</taxon>
        <taxon>Glomeromycotina</taxon>
        <taxon>Glomeromycetes</taxon>
        <taxon>Diversisporales</taxon>
        <taxon>Diversisporaceae</taxon>
        <taxon>Diversispora</taxon>
    </lineage>
</organism>
<keyword evidence="2" id="KW-1185">Reference proteome</keyword>
<evidence type="ECO:0000313" key="2">
    <source>
        <dbReference type="Proteomes" id="UP000266861"/>
    </source>
</evidence>
<evidence type="ECO:0000313" key="1">
    <source>
        <dbReference type="EMBL" id="RHZ80798.1"/>
    </source>
</evidence>
<comment type="caution">
    <text evidence="1">The sequence shown here is derived from an EMBL/GenBank/DDBJ whole genome shotgun (WGS) entry which is preliminary data.</text>
</comment>
<reference evidence="1 2" key="1">
    <citation type="submission" date="2018-08" db="EMBL/GenBank/DDBJ databases">
        <title>Genome and evolution of the arbuscular mycorrhizal fungus Diversispora epigaea (formerly Glomus versiforme) and its bacterial endosymbionts.</title>
        <authorList>
            <person name="Sun X."/>
            <person name="Fei Z."/>
            <person name="Harrison M."/>
        </authorList>
    </citation>
    <scope>NUCLEOTIDE SEQUENCE [LARGE SCALE GENOMIC DNA]</scope>
    <source>
        <strain evidence="1 2">IT104</strain>
    </source>
</reference>
<accession>A0A397J281</accession>
<dbReference type="Proteomes" id="UP000266861">
    <property type="component" value="Unassembled WGS sequence"/>
</dbReference>
<dbReference type="OrthoDB" id="2445412at2759"/>
<name>A0A397J281_9GLOM</name>
<gene>
    <name evidence="1" type="ORF">Glove_132g13</name>
</gene>